<keyword evidence="2" id="KW-0012">Acyltransferase</keyword>
<dbReference type="InterPro" id="IPR016039">
    <property type="entry name" value="Thiolase-like"/>
</dbReference>
<feature type="domain" description="Beta-ketoacyl-[acyl-carrier-protein] synthase III C-terminal" evidence="3">
    <location>
        <begin position="242"/>
        <end position="330"/>
    </location>
</feature>
<organism evidence="5 6">
    <name type="scientific">Pseudonocardia hierapolitana</name>
    <dbReference type="NCBI Taxonomy" id="1128676"/>
    <lineage>
        <taxon>Bacteria</taxon>
        <taxon>Bacillati</taxon>
        <taxon>Actinomycetota</taxon>
        <taxon>Actinomycetes</taxon>
        <taxon>Pseudonocardiales</taxon>
        <taxon>Pseudonocardiaceae</taxon>
        <taxon>Pseudonocardia</taxon>
    </lineage>
</organism>
<dbReference type="Pfam" id="PF08541">
    <property type="entry name" value="ACP_syn_III_C"/>
    <property type="match status" value="1"/>
</dbReference>
<dbReference type="Gene3D" id="3.40.47.10">
    <property type="match status" value="1"/>
</dbReference>
<dbReference type="GO" id="GO:0004315">
    <property type="term" value="F:3-oxoacyl-[acyl-carrier-protein] synthase activity"/>
    <property type="evidence" value="ECO:0007669"/>
    <property type="project" value="InterPro"/>
</dbReference>
<evidence type="ECO:0000259" key="4">
    <source>
        <dbReference type="Pfam" id="PF08545"/>
    </source>
</evidence>
<proteinExistence type="predicted"/>
<dbReference type="OrthoDB" id="4758553at2"/>
<evidence type="ECO:0000313" key="6">
    <source>
        <dbReference type="Proteomes" id="UP000321261"/>
    </source>
</evidence>
<evidence type="ECO:0000313" key="5">
    <source>
        <dbReference type="EMBL" id="TWF76616.1"/>
    </source>
</evidence>
<dbReference type="InterPro" id="IPR013747">
    <property type="entry name" value="ACP_syn_III_C"/>
</dbReference>
<evidence type="ECO:0000259" key="3">
    <source>
        <dbReference type="Pfam" id="PF08541"/>
    </source>
</evidence>
<evidence type="ECO:0000256" key="2">
    <source>
        <dbReference type="ARBA" id="ARBA00023315"/>
    </source>
</evidence>
<dbReference type="AlphaFoldDB" id="A0A561SP36"/>
<dbReference type="PANTHER" id="PTHR34069">
    <property type="entry name" value="3-OXOACYL-[ACYL-CARRIER-PROTEIN] SYNTHASE 3"/>
    <property type="match status" value="1"/>
</dbReference>
<sequence length="331" mass="34277">MGTRLAGVAVHLPEHCLTSAEVEARIGPYVPPAGLLHRLTGIRSRHVMAGREQASDLAVAAARKLLAETGTAAEEIDLLVFASASQDMVEPATAHIVAAGLELGCPVMDVKNACNSVLNGIEVADALIATGRYRTVLVACGEAPSRAVRWNVGSLGEYLRAFPGYTLGDAGAALLLTTGAPPGTGVLGAAFTADSRHWDVGTLPAGGSRHPRDPERTYFEMDGARLKDAFLGLGTGVLDETLAELGLRWDDFAVVCVHQVSLPYLEVFAERAGVPAEKLVVTLPEHGNAASASLPLQLATALELGRCGPGDLVALVGLAGGVSMGVVVVRL</sequence>
<dbReference type="PANTHER" id="PTHR34069:SF3">
    <property type="entry name" value="ACYL-COA:ACYL-COA ALKYLTRANSFERASE"/>
    <property type="match status" value="1"/>
</dbReference>
<dbReference type="GO" id="GO:0006633">
    <property type="term" value="P:fatty acid biosynthetic process"/>
    <property type="evidence" value="ECO:0007669"/>
    <property type="project" value="InterPro"/>
</dbReference>
<comment type="caution">
    <text evidence="5">The sequence shown here is derived from an EMBL/GenBank/DDBJ whole genome shotgun (WGS) entry which is preliminary data.</text>
</comment>
<feature type="domain" description="Beta-ketoacyl-[acyl-carrier-protein] synthase III N-terminal" evidence="4">
    <location>
        <begin position="108"/>
        <end position="194"/>
    </location>
</feature>
<dbReference type="GO" id="GO:0044550">
    <property type="term" value="P:secondary metabolite biosynthetic process"/>
    <property type="evidence" value="ECO:0007669"/>
    <property type="project" value="TreeGrafter"/>
</dbReference>
<dbReference type="EMBL" id="VIWU01000001">
    <property type="protein sequence ID" value="TWF76616.1"/>
    <property type="molecule type" value="Genomic_DNA"/>
</dbReference>
<keyword evidence="6" id="KW-1185">Reference proteome</keyword>
<dbReference type="Pfam" id="PF08545">
    <property type="entry name" value="ACP_syn_III"/>
    <property type="match status" value="1"/>
</dbReference>
<dbReference type="Proteomes" id="UP000321261">
    <property type="component" value="Unassembled WGS sequence"/>
</dbReference>
<accession>A0A561SP36</accession>
<gene>
    <name evidence="5" type="ORF">FHX44_112509</name>
</gene>
<keyword evidence="1" id="KW-0808">Transferase</keyword>
<dbReference type="SUPFAM" id="SSF53901">
    <property type="entry name" value="Thiolase-like"/>
    <property type="match status" value="1"/>
</dbReference>
<reference evidence="5 6" key="1">
    <citation type="submission" date="2019-06" db="EMBL/GenBank/DDBJ databases">
        <title>Sequencing the genomes of 1000 actinobacteria strains.</title>
        <authorList>
            <person name="Klenk H.-P."/>
        </authorList>
    </citation>
    <scope>NUCLEOTIDE SEQUENCE [LARGE SCALE GENOMIC DNA]</scope>
    <source>
        <strain evidence="5 6">DSM 45671</strain>
    </source>
</reference>
<dbReference type="RefSeq" id="WP_147255931.1">
    <property type="nucleotide sequence ID" value="NZ_VIWU01000001.1"/>
</dbReference>
<name>A0A561SP36_9PSEU</name>
<evidence type="ECO:0000256" key="1">
    <source>
        <dbReference type="ARBA" id="ARBA00022679"/>
    </source>
</evidence>
<protein>
    <submittedName>
        <fullName evidence="5">3-oxoacyl-[acyl-carrier-protein] synthase-3</fullName>
    </submittedName>
</protein>
<dbReference type="CDD" id="cd00830">
    <property type="entry name" value="KAS_III"/>
    <property type="match status" value="1"/>
</dbReference>
<dbReference type="InterPro" id="IPR013751">
    <property type="entry name" value="ACP_syn_III_N"/>
</dbReference>